<dbReference type="Proteomes" id="UP001266305">
    <property type="component" value="Unassembled WGS sequence"/>
</dbReference>
<keyword evidence="3" id="KW-1185">Reference proteome</keyword>
<feature type="region of interest" description="Disordered" evidence="1">
    <location>
        <begin position="1"/>
        <end position="82"/>
    </location>
</feature>
<sequence>MEARGKKMGRPDTAPRPAPGQNLRGRRTVRDGFLNAGRTYAAELKAAAPHPPGSAQSACQLAGGGGAAAAEAEPDKPSRSRACEEQRLCFLSPRRRVLPARLPVSAFPGHPRETAAAQHESPTQRPARASMGPTRKPNVCSRLSRRTLGCFSRDAGVVQRTNLGILRALVCQGYGHLAAEPPAGVRF</sequence>
<evidence type="ECO:0000256" key="1">
    <source>
        <dbReference type="SAM" id="MobiDB-lite"/>
    </source>
</evidence>
<evidence type="ECO:0000313" key="2">
    <source>
        <dbReference type="EMBL" id="KAK2108826.1"/>
    </source>
</evidence>
<feature type="compositionally biased region" description="Basic and acidic residues" evidence="1">
    <location>
        <begin position="73"/>
        <end position="82"/>
    </location>
</feature>
<evidence type="ECO:0000313" key="3">
    <source>
        <dbReference type="Proteomes" id="UP001266305"/>
    </source>
</evidence>
<proteinExistence type="predicted"/>
<accession>A0ABQ9VHL9</accession>
<protein>
    <submittedName>
        <fullName evidence="2">Uncharacterized protein</fullName>
    </submittedName>
</protein>
<feature type="region of interest" description="Disordered" evidence="1">
    <location>
        <begin position="104"/>
        <end position="138"/>
    </location>
</feature>
<gene>
    <name evidence="2" type="ORF">P7K49_013991</name>
</gene>
<dbReference type="EMBL" id="JASSZA010000006">
    <property type="protein sequence ID" value="KAK2108826.1"/>
    <property type="molecule type" value="Genomic_DNA"/>
</dbReference>
<reference evidence="2 3" key="1">
    <citation type="submission" date="2023-05" db="EMBL/GenBank/DDBJ databases">
        <title>B98-5 Cell Line De Novo Hybrid Assembly: An Optical Mapping Approach.</title>
        <authorList>
            <person name="Kananen K."/>
            <person name="Auerbach J.A."/>
            <person name="Kautto E."/>
            <person name="Blachly J.S."/>
        </authorList>
    </citation>
    <scope>NUCLEOTIDE SEQUENCE [LARGE SCALE GENOMIC DNA]</scope>
    <source>
        <strain evidence="2">B95-8</strain>
        <tissue evidence="2">Cell line</tissue>
    </source>
</reference>
<comment type="caution">
    <text evidence="2">The sequence shown here is derived from an EMBL/GenBank/DDBJ whole genome shotgun (WGS) entry which is preliminary data.</text>
</comment>
<organism evidence="2 3">
    <name type="scientific">Saguinus oedipus</name>
    <name type="common">Cotton-top tamarin</name>
    <name type="synonym">Oedipomidas oedipus</name>
    <dbReference type="NCBI Taxonomy" id="9490"/>
    <lineage>
        <taxon>Eukaryota</taxon>
        <taxon>Metazoa</taxon>
        <taxon>Chordata</taxon>
        <taxon>Craniata</taxon>
        <taxon>Vertebrata</taxon>
        <taxon>Euteleostomi</taxon>
        <taxon>Mammalia</taxon>
        <taxon>Eutheria</taxon>
        <taxon>Euarchontoglires</taxon>
        <taxon>Primates</taxon>
        <taxon>Haplorrhini</taxon>
        <taxon>Platyrrhini</taxon>
        <taxon>Cebidae</taxon>
        <taxon>Callitrichinae</taxon>
        <taxon>Saguinus</taxon>
    </lineage>
</organism>
<name>A0ABQ9VHL9_SAGOE</name>